<accession>A0AAX7US25</accession>
<feature type="domain" description="Choline/carnitine acyltransferase" evidence="5">
    <location>
        <begin position="51"/>
        <end position="637"/>
    </location>
</feature>
<dbReference type="GeneTree" id="ENSGT01150000286917"/>
<protein>
    <recommendedName>
        <fullName evidence="5">Choline/carnitine acyltransferase domain-containing protein</fullName>
    </recommendedName>
</protein>
<dbReference type="Gene3D" id="3.30.559.70">
    <property type="entry name" value="Choline/Carnitine o-acyltransferase, domain 2"/>
    <property type="match status" value="1"/>
</dbReference>
<dbReference type="InterPro" id="IPR042231">
    <property type="entry name" value="Cho/carn_acyl_trans_2"/>
</dbReference>
<comment type="similarity">
    <text evidence="1">Belongs to the carnitine/choline acetyltransferase family.</text>
</comment>
<evidence type="ECO:0000256" key="1">
    <source>
        <dbReference type="ARBA" id="ARBA00005232"/>
    </source>
</evidence>
<evidence type="ECO:0000256" key="3">
    <source>
        <dbReference type="ARBA" id="ARBA00023315"/>
    </source>
</evidence>
<dbReference type="PANTHER" id="PTHR22589:SF50">
    <property type="entry name" value="CARNITINE O-ACETYLTRANSFERASE"/>
    <property type="match status" value="1"/>
</dbReference>
<keyword evidence="2" id="KW-0808">Transferase</keyword>
<dbReference type="Proteomes" id="UP000265100">
    <property type="component" value="Chromosome 7"/>
</dbReference>
<dbReference type="RefSeq" id="XP_026028626.1">
    <property type="nucleotide sequence ID" value="XM_026172841.1"/>
</dbReference>
<reference evidence="6" key="1">
    <citation type="submission" date="2018-05" db="EMBL/GenBank/DDBJ databases">
        <authorList>
            <person name="Datahose"/>
        </authorList>
    </citation>
    <scope>NUCLEOTIDE SEQUENCE</scope>
</reference>
<dbReference type="RefSeq" id="XP_026028625.1">
    <property type="nucleotide sequence ID" value="XM_026172840.1"/>
</dbReference>
<dbReference type="InterPro" id="IPR000542">
    <property type="entry name" value="Carn_acyl_trans"/>
</dbReference>
<reference evidence="6" key="3">
    <citation type="submission" date="2025-09" db="UniProtKB">
        <authorList>
            <consortium name="Ensembl"/>
        </authorList>
    </citation>
    <scope>IDENTIFICATION</scope>
</reference>
<dbReference type="InterPro" id="IPR039551">
    <property type="entry name" value="Cho/carn_acyl_trans"/>
</dbReference>
<proteinExistence type="inferred from homology"/>
<dbReference type="FunFam" id="3.30.559.70:FF:000002">
    <property type="entry name" value="Carnitine O-acetyltransferase"/>
    <property type="match status" value="1"/>
</dbReference>
<dbReference type="AlphaFoldDB" id="A0AAX7US25"/>
<dbReference type="GO" id="GO:0005777">
    <property type="term" value="C:peroxisome"/>
    <property type="evidence" value="ECO:0007669"/>
    <property type="project" value="TreeGrafter"/>
</dbReference>
<evidence type="ECO:0000259" key="5">
    <source>
        <dbReference type="Pfam" id="PF00755"/>
    </source>
</evidence>
<organism evidence="6 7">
    <name type="scientific">Astatotilapia calliptera</name>
    <name type="common">Eastern happy</name>
    <name type="synonym">Chromis callipterus</name>
    <dbReference type="NCBI Taxonomy" id="8154"/>
    <lineage>
        <taxon>Eukaryota</taxon>
        <taxon>Metazoa</taxon>
        <taxon>Chordata</taxon>
        <taxon>Craniata</taxon>
        <taxon>Vertebrata</taxon>
        <taxon>Euteleostomi</taxon>
        <taxon>Actinopterygii</taxon>
        <taxon>Neopterygii</taxon>
        <taxon>Teleostei</taxon>
        <taxon>Neoteleostei</taxon>
        <taxon>Acanthomorphata</taxon>
        <taxon>Ovalentaria</taxon>
        <taxon>Cichlomorphae</taxon>
        <taxon>Cichliformes</taxon>
        <taxon>Cichlidae</taxon>
        <taxon>African cichlids</taxon>
        <taxon>Pseudocrenilabrinae</taxon>
        <taxon>Haplochromini</taxon>
        <taxon>Astatotilapia</taxon>
    </lineage>
</organism>
<name>A0AAX7US25_ASTCA</name>
<evidence type="ECO:0000313" key="7">
    <source>
        <dbReference type="Proteomes" id="UP000265100"/>
    </source>
</evidence>
<reference evidence="6" key="2">
    <citation type="submission" date="2025-08" db="UniProtKB">
        <authorList>
            <consortium name="Ensembl"/>
        </authorList>
    </citation>
    <scope>IDENTIFICATION</scope>
</reference>
<keyword evidence="7" id="KW-1185">Reference proteome</keyword>
<keyword evidence="3" id="KW-0012">Acyltransferase</keyword>
<dbReference type="InterPro" id="IPR023213">
    <property type="entry name" value="CAT-like_dom_sf"/>
</dbReference>
<feature type="active site" description="Proton acceptor" evidence="4">
    <location>
        <position position="355"/>
    </location>
</feature>
<evidence type="ECO:0000313" key="6">
    <source>
        <dbReference type="Ensembl" id="ENSACLP00000067556.1"/>
    </source>
</evidence>
<dbReference type="GO" id="GO:0019254">
    <property type="term" value="P:carnitine metabolic process, CoA-linked"/>
    <property type="evidence" value="ECO:0007669"/>
    <property type="project" value="TreeGrafter"/>
</dbReference>
<sequence length="647" mass="73042">MILRFCTRTVVKMGMVKPCALVSSCHLMKPVSRTCVNGRCLTYQQALPTQPVPTLQHTCERYLILLEPFVEVDELKRTKQLVQEFLKPGGVGEKLQKGLEKKALNTDNWLADYMVQTDYLDNRLPVVAYSNISGSFPRMDFRDKQGQIRCAAKVIRAILDFKTMIDNETIPVDYLRGKPLCMNQYSQLLSSCRIPGLEMDSVVFHGKTSYPSRYITLAYNSQFFMVDVYNSDGTPLTVHQLCVQLERICSSSLETSTEPVGILTSLNRDSWSKCYDRLIQDKPNKEALSAIQRSICVVCLDKAMPQVPDDMYSRGNVLQMMHGGGSQWNSANRWFDKSVQFIIGEDGAFGNNVSHSCADGTIGMTLTDYVSASIKKLEIIESPTVPLPTPQKLHFNITADIKKAIEEAKQSIDKIVQDLDFSILSFSHYGKNFLKANKMSPDPFIQMAIQLAYYRVHRQHCASYEAASMRLFRQGRVGEIPSTSSASVAFVVAFNDPNKKNTLFCCLLFFGVTSVFENTEKVDLLRKAIEVHKWNTSMEISGQTVFGHFLGLQHQATEKNIPMPDIFTDASFDRVFDYRLATSQVQSKSGCLPCACPYQRKTYDICYTLLKDDMAFVLSAFKTNTENNSEELKKAVEDALLDMRTIL</sequence>
<dbReference type="GO" id="GO:0004092">
    <property type="term" value="F:carnitine O-acetyltransferase activity"/>
    <property type="evidence" value="ECO:0007669"/>
    <property type="project" value="TreeGrafter"/>
</dbReference>
<dbReference type="PANTHER" id="PTHR22589">
    <property type="entry name" value="CARNITINE O-ACYLTRANSFERASE"/>
    <property type="match status" value="1"/>
</dbReference>
<dbReference type="SUPFAM" id="SSF52777">
    <property type="entry name" value="CoA-dependent acyltransferases"/>
    <property type="match status" value="2"/>
</dbReference>
<dbReference type="Gene3D" id="3.30.559.10">
    <property type="entry name" value="Chloramphenicol acetyltransferase-like domain"/>
    <property type="match status" value="1"/>
</dbReference>
<evidence type="ECO:0000256" key="4">
    <source>
        <dbReference type="PIRSR" id="PIRSR600542-1"/>
    </source>
</evidence>
<dbReference type="GeneID" id="113025274"/>
<dbReference type="Pfam" id="PF00755">
    <property type="entry name" value="Carn_acyltransf"/>
    <property type="match status" value="1"/>
</dbReference>
<dbReference type="Ensembl" id="ENSACLT00000083723.1">
    <property type="protein sequence ID" value="ENSACLP00000067556.1"/>
    <property type="gene ID" value="ENSACLG00000016511.2"/>
</dbReference>
<evidence type="ECO:0000256" key="2">
    <source>
        <dbReference type="ARBA" id="ARBA00022679"/>
    </source>
</evidence>